<proteinExistence type="predicted"/>
<accession>A0A516X238</accession>
<evidence type="ECO:0000256" key="1">
    <source>
        <dbReference type="SAM" id="Phobius"/>
    </source>
</evidence>
<evidence type="ECO:0000313" key="2">
    <source>
        <dbReference type="EMBL" id="QDQ97154.1"/>
    </source>
</evidence>
<keyword evidence="1" id="KW-1133">Transmembrane helix</keyword>
<reference evidence="2 3" key="1">
    <citation type="submission" date="2019-07" db="EMBL/GenBank/DDBJ databases">
        <title>Tomitella cavernea sp. nov., an actinomycete isolated from soil.</title>
        <authorList>
            <person name="Cheng J."/>
        </authorList>
    </citation>
    <scope>NUCLEOTIDE SEQUENCE [LARGE SCALE GENOMIC DNA]</scope>
    <source>
        <strain evidence="2 3">HY188</strain>
    </source>
</reference>
<evidence type="ECO:0000313" key="3">
    <source>
        <dbReference type="Proteomes" id="UP000317344"/>
    </source>
</evidence>
<sequence>MRPSPRTPSPGPVPWRGCGPGPHGGWAARWSSSGDTSWKRVGWILAECATRCGTGLGVRNRGCDTGDVAADKPRLFHSNRDLALSLIPLVIICLVVAGLAGQCSFSPGGPSQGQIPQYDAGPVLRTDATTYQFPIRLPDTPEGWHTNSGGNDPIDGNDGGIAIRVGYITGTGDYLEMVQTNARPAAVVRFMVDENRPATGSEQVAGVDWTVYAREDAETVWVADRGDVRWAMTGRAGEADLRRMATALAQAPPLPSE</sequence>
<dbReference type="OrthoDB" id="4772660at2"/>
<dbReference type="Proteomes" id="UP000317344">
    <property type="component" value="Chromosome"/>
</dbReference>
<organism evidence="2 3">
    <name type="scientific">Tomitella fengzijianii</name>
    <dbReference type="NCBI Taxonomy" id="2597660"/>
    <lineage>
        <taxon>Bacteria</taxon>
        <taxon>Bacillati</taxon>
        <taxon>Actinomycetota</taxon>
        <taxon>Actinomycetes</taxon>
        <taxon>Mycobacteriales</taxon>
        <taxon>Tomitella</taxon>
    </lineage>
</organism>
<name>A0A516X238_9ACTN</name>
<keyword evidence="1" id="KW-0812">Transmembrane</keyword>
<gene>
    <name evidence="2" type="ORF">FO059_07165</name>
</gene>
<feature type="transmembrane region" description="Helical" evidence="1">
    <location>
        <begin position="82"/>
        <end position="101"/>
    </location>
</feature>
<dbReference type="KEGG" id="toy:FO059_07165"/>
<dbReference type="EMBL" id="CP041765">
    <property type="protein sequence ID" value="QDQ97154.1"/>
    <property type="molecule type" value="Genomic_DNA"/>
</dbReference>
<dbReference type="InterPro" id="IPR025339">
    <property type="entry name" value="DUF4245"/>
</dbReference>
<reference evidence="2 3" key="2">
    <citation type="submission" date="2019-07" db="EMBL/GenBank/DDBJ databases">
        <authorList>
            <person name="Huang Y."/>
        </authorList>
    </citation>
    <scope>NUCLEOTIDE SEQUENCE [LARGE SCALE GENOMIC DNA]</scope>
    <source>
        <strain evidence="2 3">HY188</strain>
    </source>
</reference>
<dbReference type="AlphaFoldDB" id="A0A516X238"/>
<protein>
    <submittedName>
        <fullName evidence="2">DUF4245 domain-containing protein</fullName>
    </submittedName>
</protein>
<keyword evidence="1" id="KW-0472">Membrane</keyword>
<keyword evidence="3" id="KW-1185">Reference proteome</keyword>
<dbReference type="Pfam" id="PF14030">
    <property type="entry name" value="DUF4245"/>
    <property type="match status" value="1"/>
</dbReference>